<evidence type="ECO:0000313" key="2">
    <source>
        <dbReference type="Proteomes" id="UP001458880"/>
    </source>
</evidence>
<gene>
    <name evidence="1" type="ORF">QE152_g11449</name>
</gene>
<proteinExistence type="predicted"/>
<accession>A0AAW1LTA6</accession>
<dbReference type="EMBL" id="JASPKY010000111">
    <property type="protein sequence ID" value="KAK9736620.1"/>
    <property type="molecule type" value="Genomic_DNA"/>
</dbReference>
<protein>
    <submittedName>
        <fullName evidence="1">Uncharacterized protein</fullName>
    </submittedName>
</protein>
<sequence length="116" mass="12897">MATVKHVAEHLFLTHEPVTFIVDRKETMATVKHVAEHLFLTHEPVTFIVDRKEFRNKYTTEELKTAAAGAKLKSNKAPGLGNMPPIVVKLLSQTISTSNVQYSGGKKKLSKNLEAI</sequence>
<dbReference type="AlphaFoldDB" id="A0AAW1LTA6"/>
<reference evidence="1 2" key="1">
    <citation type="journal article" date="2024" name="BMC Genomics">
        <title>De novo assembly and annotation of Popillia japonica's genome with initial clues to its potential as an invasive pest.</title>
        <authorList>
            <person name="Cucini C."/>
            <person name="Boschi S."/>
            <person name="Funari R."/>
            <person name="Cardaioli E."/>
            <person name="Iannotti N."/>
            <person name="Marturano G."/>
            <person name="Paoli F."/>
            <person name="Bruttini M."/>
            <person name="Carapelli A."/>
            <person name="Frati F."/>
            <person name="Nardi F."/>
        </authorList>
    </citation>
    <scope>NUCLEOTIDE SEQUENCE [LARGE SCALE GENOMIC DNA]</scope>
    <source>
        <strain evidence="1">DMR45628</strain>
    </source>
</reference>
<evidence type="ECO:0000313" key="1">
    <source>
        <dbReference type="EMBL" id="KAK9736620.1"/>
    </source>
</evidence>
<organism evidence="1 2">
    <name type="scientific">Popillia japonica</name>
    <name type="common">Japanese beetle</name>
    <dbReference type="NCBI Taxonomy" id="7064"/>
    <lineage>
        <taxon>Eukaryota</taxon>
        <taxon>Metazoa</taxon>
        <taxon>Ecdysozoa</taxon>
        <taxon>Arthropoda</taxon>
        <taxon>Hexapoda</taxon>
        <taxon>Insecta</taxon>
        <taxon>Pterygota</taxon>
        <taxon>Neoptera</taxon>
        <taxon>Endopterygota</taxon>
        <taxon>Coleoptera</taxon>
        <taxon>Polyphaga</taxon>
        <taxon>Scarabaeiformia</taxon>
        <taxon>Scarabaeidae</taxon>
        <taxon>Rutelinae</taxon>
        <taxon>Popillia</taxon>
    </lineage>
</organism>
<name>A0AAW1LTA6_POPJA</name>
<dbReference type="Proteomes" id="UP001458880">
    <property type="component" value="Unassembled WGS sequence"/>
</dbReference>
<comment type="caution">
    <text evidence="1">The sequence shown here is derived from an EMBL/GenBank/DDBJ whole genome shotgun (WGS) entry which is preliminary data.</text>
</comment>
<keyword evidence="2" id="KW-1185">Reference proteome</keyword>